<protein>
    <submittedName>
        <fullName evidence="1">Uncharacterized protein</fullName>
    </submittedName>
</protein>
<comment type="caution">
    <text evidence="1">The sequence shown here is derived from an EMBL/GenBank/DDBJ whole genome shotgun (WGS) entry which is preliminary data.</text>
</comment>
<organism evidence="1">
    <name type="scientific">human gut metagenome</name>
    <dbReference type="NCBI Taxonomy" id="408170"/>
    <lineage>
        <taxon>unclassified sequences</taxon>
        <taxon>metagenomes</taxon>
        <taxon>organismal metagenomes</taxon>
    </lineage>
</organism>
<proteinExistence type="predicted"/>
<name>K1U3M8_9ZZZZ</name>
<evidence type="ECO:0000313" key="1">
    <source>
        <dbReference type="EMBL" id="EKC66076.1"/>
    </source>
</evidence>
<feature type="non-terminal residue" evidence="1">
    <location>
        <position position="1"/>
    </location>
</feature>
<accession>K1U3M8</accession>
<dbReference type="AlphaFoldDB" id="K1U3M8"/>
<dbReference type="EMBL" id="AJWY01006713">
    <property type="protein sequence ID" value="EKC66076.1"/>
    <property type="molecule type" value="Genomic_DNA"/>
</dbReference>
<reference evidence="1" key="1">
    <citation type="journal article" date="2013" name="Environ. Microbiol.">
        <title>Microbiota from the distal guts of lean and obese adolescents exhibit partial functional redundancy besides clear differences in community structure.</title>
        <authorList>
            <person name="Ferrer M."/>
            <person name="Ruiz A."/>
            <person name="Lanza F."/>
            <person name="Haange S.B."/>
            <person name="Oberbach A."/>
            <person name="Till H."/>
            <person name="Bargiela R."/>
            <person name="Campoy C."/>
            <person name="Segura M.T."/>
            <person name="Richter M."/>
            <person name="von Bergen M."/>
            <person name="Seifert J."/>
            <person name="Suarez A."/>
        </authorList>
    </citation>
    <scope>NUCLEOTIDE SEQUENCE</scope>
</reference>
<gene>
    <name evidence="1" type="ORF">LEA_09993</name>
</gene>
<feature type="non-terminal residue" evidence="1">
    <location>
        <position position="216"/>
    </location>
</feature>
<sequence>TSAPLAADTRFGYGSLYLRPTATWRTQRLRLMLALPVDWRYYRYTGGDSSPLLWSANLSARWTPSACWTLSASGAAGEQGADDSSIYPVALLRDYRTLSSGAAAPVSTPVRMLMAGANYKNPLSGIFAHLFLQRSWYDLPWLATQDFEGDYIVSGQLRGANRMASWSLSTGMSTNIDALHGQAGVDLAWSDTRMEVCQQGVRMPYRSGVLTLSPRV</sequence>